<name>A0A102LFB6_9BURK</name>
<proteinExistence type="predicted"/>
<evidence type="ECO:0000313" key="1">
    <source>
        <dbReference type="EMBL" id="KUZ92674.1"/>
    </source>
</evidence>
<organism evidence="1 2">
    <name type="scientific">Burkholderia ubonensis</name>
    <dbReference type="NCBI Taxonomy" id="101571"/>
    <lineage>
        <taxon>Bacteria</taxon>
        <taxon>Pseudomonadati</taxon>
        <taxon>Pseudomonadota</taxon>
        <taxon>Betaproteobacteria</taxon>
        <taxon>Burkholderiales</taxon>
        <taxon>Burkholderiaceae</taxon>
        <taxon>Burkholderia</taxon>
        <taxon>Burkholderia cepacia complex</taxon>
    </lineage>
</organism>
<comment type="caution">
    <text evidence="1">The sequence shown here is derived from an EMBL/GenBank/DDBJ whole genome shotgun (WGS) entry which is preliminary data.</text>
</comment>
<accession>A0A102LFB6</accession>
<dbReference type="EMBL" id="LOTN01000021">
    <property type="protein sequence ID" value="KUZ92674.1"/>
    <property type="molecule type" value="Genomic_DNA"/>
</dbReference>
<gene>
    <name evidence="1" type="ORF">WI38_11140</name>
</gene>
<reference evidence="1 2" key="1">
    <citation type="submission" date="2015-11" db="EMBL/GenBank/DDBJ databases">
        <title>Expanding the genomic diversity of Burkholderia species for the development of highly accurate diagnostics.</title>
        <authorList>
            <person name="Sahl J."/>
            <person name="Keim P."/>
            <person name="Wagner D."/>
        </authorList>
    </citation>
    <scope>NUCLEOTIDE SEQUENCE [LARGE SCALE GENOMIC DNA]</scope>
    <source>
        <strain evidence="1 2">RF32-BP4</strain>
    </source>
</reference>
<evidence type="ECO:0000313" key="2">
    <source>
        <dbReference type="Proteomes" id="UP000065521"/>
    </source>
</evidence>
<dbReference type="Proteomes" id="UP000065521">
    <property type="component" value="Unassembled WGS sequence"/>
</dbReference>
<dbReference type="AlphaFoldDB" id="A0A102LFB6"/>
<sequence>MSMELQQRLASAYPLFFRAVNCPEAYPSNIALHGIQCGAGWYSVIALLADEIEREIQALWAKEARLPALLVSLEQALREQSLLEEYNPYPVLPLCRSIETTNGLLDIKLTFGFFFDMPSHNRIRDAVEKAELLARTVCECCGSAGTFRKYWSRVYCNDCIAEGPES</sequence>
<protein>
    <submittedName>
        <fullName evidence="1">Uncharacterized protein</fullName>
    </submittedName>
</protein>